<keyword evidence="1" id="KW-1133">Transmembrane helix</keyword>
<dbReference type="AlphaFoldDB" id="A0A420WD48"/>
<evidence type="ECO:0000313" key="2">
    <source>
        <dbReference type="EMBL" id="RKQ68906.1"/>
    </source>
</evidence>
<dbReference type="Proteomes" id="UP000282211">
    <property type="component" value="Unassembled WGS sequence"/>
</dbReference>
<dbReference type="PIRSF" id="PIRSF033239">
    <property type="entry name" value="ExoD"/>
    <property type="match status" value="1"/>
</dbReference>
<dbReference type="OrthoDB" id="7949130at2"/>
<dbReference type="RefSeq" id="WP_121100700.1">
    <property type="nucleotide sequence ID" value="NZ_RBII01000002.1"/>
</dbReference>
<reference evidence="2 3" key="1">
    <citation type="submission" date="2018-10" db="EMBL/GenBank/DDBJ databases">
        <title>Genomic Encyclopedia of Type Strains, Phase IV (KMG-IV): sequencing the most valuable type-strain genomes for metagenomic binning, comparative biology and taxonomic classification.</title>
        <authorList>
            <person name="Goeker M."/>
        </authorList>
    </citation>
    <scope>NUCLEOTIDE SEQUENCE [LARGE SCALE GENOMIC DNA]</scope>
    <source>
        <strain evidence="2 3">DSM 22008</strain>
    </source>
</reference>
<dbReference type="InParanoid" id="A0A420WD48"/>
<comment type="caution">
    <text evidence="2">The sequence shown here is derived from an EMBL/GenBank/DDBJ whole genome shotgun (WGS) entry which is preliminary data.</text>
</comment>
<evidence type="ECO:0000256" key="1">
    <source>
        <dbReference type="SAM" id="Phobius"/>
    </source>
</evidence>
<feature type="transmembrane region" description="Helical" evidence="1">
    <location>
        <begin position="187"/>
        <end position="206"/>
    </location>
</feature>
<gene>
    <name evidence="2" type="ORF">DES40_1681</name>
</gene>
<protein>
    <recommendedName>
        <fullName evidence="4">Exopolysaccharide synthesis protein ExoD</fullName>
    </recommendedName>
</protein>
<evidence type="ECO:0008006" key="4">
    <source>
        <dbReference type="Google" id="ProtNLM"/>
    </source>
</evidence>
<name>A0A420WD48_9PROT</name>
<keyword evidence="1" id="KW-0812">Transmembrane</keyword>
<evidence type="ECO:0000313" key="3">
    <source>
        <dbReference type="Proteomes" id="UP000282211"/>
    </source>
</evidence>
<feature type="transmembrane region" description="Helical" evidence="1">
    <location>
        <begin position="160"/>
        <end position="180"/>
    </location>
</feature>
<dbReference type="EMBL" id="RBII01000002">
    <property type="protein sequence ID" value="RKQ68906.1"/>
    <property type="molecule type" value="Genomic_DNA"/>
</dbReference>
<feature type="transmembrane region" description="Helical" evidence="1">
    <location>
        <begin position="135"/>
        <end position="154"/>
    </location>
</feature>
<dbReference type="Pfam" id="PF06055">
    <property type="entry name" value="ExoD"/>
    <property type="match status" value="1"/>
</dbReference>
<dbReference type="PANTHER" id="PTHR41795">
    <property type="entry name" value="EXOPOLYSACCHARIDE SYNTHESIS PROTEIN"/>
    <property type="match status" value="1"/>
</dbReference>
<accession>A0A420WD48</accession>
<keyword evidence="3" id="KW-1185">Reference proteome</keyword>
<organism evidence="2 3">
    <name type="scientific">Litorimonas taeanensis</name>
    <dbReference type="NCBI Taxonomy" id="568099"/>
    <lineage>
        <taxon>Bacteria</taxon>
        <taxon>Pseudomonadati</taxon>
        <taxon>Pseudomonadota</taxon>
        <taxon>Alphaproteobacteria</taxon>
        <taxon>Maricaulales</taxon>
        <taxon>Robiginitomaculaceae</taxon>
    </lineage>
</organism>
<feature type="transmembrane region" description="Helical" evidence="1">
    <location>
        <begin position="73"/>
        <end position="90"/>
    </location>
</feature>
<sequence>METNQDNKAYDGADKAQTDAPLKGIFSQVRETARGQTVDLKTVIEAFGNRAFGPILLLCSLFLLTPLGMLPGVPIAFGLIVILFALQLLFRRPHPWMPEILAKVKITPKALDRADKFAGPWLDRIDNVVKPRAEWLARGPMLLIVAIVSILLAITMAPLGVVPFGVVVPAFIIGLLGLGITGRDGVFIALGLLLSFSVPVMIMNLVL</sequence>
<dbReference type="InterPro" id="IPR010331">
    <property type="entry name" value="ExoD"/>
</dbReference>
<keyword evidence="1" id="KW-0472">Membrane</keyword>
<proteinExistence type="predicted"/>
<feature type="transmembrane region" description="Helical" evidence="1">
    <location>
        <begin position="51"/>
        <end position="67"/>
    </location>
</feature>
<dbReference type="PANTHER" id="PTHR41795:SF1">
    <property type="entry name" value="EXOPOLYSACCHARIDE SYNTHESIS PROTEIN"/>
    <property type="match status" value="1"/>
</dbReference>